<keyword evidence="2" id="KW-0378">Hydrolase</keyword>
<evidence type="ECO:0000256" key="3">
    <source>
        <dbReference type="SAM" id="MobiDB-lite"/>
    </source>
</evidence>
<gene>
    <name evidence="4" type="ORF">CLCR_09047</name>
</gene>
<feature type="compositionally biased region" description="Polar residues" evidence="3">
    <location>
        <begin position="38"/>
        <end position="53"/>
    </location>
</feature>
<dbReference type="InterPro" id="IPR016191">
    <property type="entry name" value="Ribonuclease/ribotoxin"/>
</dbReference>
<dbReference type="VEuPathDB" id="FungiDB:CLCR_09047"/>
<accession>A0A1C1CRR9</accession>
<dbReference type="GO" id="GO:0004521">
    <property type="term" value="F:RNA endonuclease activity"/>
    <property type="evidence" value="ECO:0007669"/>
    <property type="project" value="InterPro"/>
</dbReference>
<feature type="compositionally biased region" description="Basic and acidic residues" evidence="3">
    <location>
        <begin position="125"/>
        <end position="139"/>
    </location>
</feature>
<dbReference type="InterPro" id="IPR000026">
    <property type="entry name" value="N1-like"/>
</dbReference>
<evidence type="ECO:0000313" key="4">
    <source>
        <dbReference type="EMBL" id="OCT51182.1"/>
    </source>
</evidence>
<dbReference type="AlphaFoldDB" id="A0A1C1CRR9"/>
<dbReference type="Pfam" id="PF00545">
    <property type="entry name" value="Ribonuclease"/>
    <property type="match status" value="1"/>
</dbReference>
<name>A0A1C1CRR9_9EURO</name>
<dbReference type="GO" id="GO:0003723">
    <property type="term" value="F:RNA binding"/>
    <property type="evidence" value="ECO:0007669"/>
    <property type="project" value="InterPro"/>
</dbReference>
<organism evidence="4 5">
    <name type="scientific">Cladophialophora carrionii</name>
    <dbReference type="NCBI Taxonomy" id="86049"/>
    <lineage>
        <taxon>Eukaryota</taxon>
        <taxon>Fungi</taxon>
        <taxon>Dikarya</taxon>
        <taxon>Ascomycota</taxon>
        <taxon>Pezizomycotina</taxon>
        <taxon>Eurotiomycetes</taxon>
        <taxon>Chaetothyriomycetidae</taxon>
        <taxon>Chaetothyriales</taxon>
        <taxon>Herpotrichiellaceae</taxon>
        <taxon>Cladophialophora</taxon>
    </lineage>
</organism>
<evidence type="ECO:0000256" key="2">
    <source>
        <dbReference type="ARBA" id="ARBA00022801"/>
    </source>
</evidence>
<sequence length="203" mass="22610">MSSDSGKDRNNDKSKDKSKAMSKDKNTNKAKLEGILESHNQVLENNTISQNRVLRQLAQAPAPGEKGRSGHPRKYEDKEELFPKRSNSPTIDMEYPVTQHGPPYNFKSKPKDDPGAFRAITNQNKDYKGTICHDGDRKANNPNAGLFHLCEPRGNSKDRPGIVAQVPEARHNEIPRPTHQAQDNPVVTSTTSEIPSNHPRQGT</sequence>
<dbReference type="Gene3D" id="3.10.450.30">
    <property type="entry name" value="Microbial ribonucleases"/>
    <property type="match status" value="1"/>
</dbReference>
<feature type="compositionally biased region" description="Polar residues" evidence="3">
    <location>
        <begin position="179"/>
        <end position="203"/>
    </location>
</feature>
<dbReference type="OrthoDB" id="4998592at2759"/>
<keyword evidence="5" id="KW-1185">Reference proteome</keyword>
<dbReference type="EMBL" id="LGRB01000009">
    <property type="protein sequence ID" value="OCT51182.1"/>
    <property type="molecule type" value="Genomic_DNA"/>
</dbReference>
<protein>
    <submittedName>
        <fullName evidence="4">Uncharacterized protein</fullName>
    </submittedName>
</protein>
<dbReference type="GO" id="GO:0016787">
    <property type="term" value="F:hydrolase activity"/>
    <property type="evidence" value="ECO:0007669"/>
    <property type="project" value="UniProtKB-KW"/>
</dbReference>
<evidence type="ECO:0000313" key="5">
    <source>
        <dbReference type="Proteomes" id="UP000094526"/>
    </source>
</evidence>
<feature type="region of interest" description="Disordered" evidence="3">
    <location>
        <begin position="1"/>
        <end position="203"/>
    </location>
</feature>
<evidence type="ECO:0000256" key="1">
    <source>
        <dbReference type="ARBA" id="ARBA00022722"/>
    </source>
</evidence>
<reference evidence="5" key="1">
    <citation type="submission" date="2015-07" db="EMBL/GenBank/DDBJ databases">
        <authorList>
            <person name="Teixeira M.M."/>
            <person name="Souza R.C."/>
            <person name="Almeida L.G."/>
            <person name="Vicente V.A."/>
            <person name="de Hoog S."/>
            <person name="Bocca A.L."/>
            <person name="de Almeida S.R."/>
            <person name="Vasconcelos A.T."/>
            <person name="Felipe M.S."/>
        </authorList>
    </citation>
    <scope>NUCLEOTIDE SEQUENCE [LARGE SCALE GENOMIC DNA]</scope>
    <source>
        <strain evidence="5">KSF</strain>
    </source>
</reference>
<feature type="compositionally biased region" description="Basic and acidic residues" evidence="3">
    <location>
        <begin position="1"/>
        <end position="36"/>
    </location>
</feature>
<feature type="compositionally biased region" description="Basic and acidic residues" evidence="3">
    <location>
        <begin position="150"/>
        <end position="160"/>
    </location>
</feature>
<proteinExistence type="predicted"/>
<feature type="compositionally biased region" description="Basic and acidic residues" evidence="3">
    <location>
        <begin position="65"/>
        <end position="83"/>
    </location>
</feature>
<dbReference type="Proteomes" id="UP000094526">
    <property type="component" value="Unassembled WGS sequence"/>
</dbReference>
<comment type="caution">
    <text evidence="4">The sequence shown here is derived from an EMBL/GenBank/DDBJ whole genome shotgun (WGS) entry which is preliminary data.</text>
</comment>
<keyword evidence="1" id="KW-0540">Nuclease</keyword>
<dbReference type="SUPFAM" id="SSF53933">
    <property type="entry name" value="Microbial ribonucleases"/>
    <property type="match status" value="1"/>
</dbReference>